<dbReference type="WBParaSite" id="PgR016_g008_t09">
    <property type="protein sequence ID" value="PgR016_g008_t09"/>
    <property type="gene ID" value="PgR016_g008"/>
</dbReference>
<organism evidence="1 2">
    <name type="scientific">Parascaris univalens</name>
    <name type="common">Nematode worm</name>
    <dbReference type="NCBI Taxonomy" id="6257"/>
    <lineage>
        <taxon>Eukaryota</taxon>
        <taxon>Metazoa</taxon>
        <taxon>Ecdysozoa</taxon>
        <taxon>Nematoda</taxon>
        <taxon>Chromadorea</taxon>
        <taxon>Rhabditida</taxon>
        <taxon>Spirurina</taxon>
        <taxon>Ascaridomorpha</taxon>
        <taxon>Ascaridoidea</taxon>
        <taxon>Ascarididae</taxon>
        <taxon>Parascaris</taxon>
    </lineage>
</organism>
<keyword evidence="1" id="KW-1185">Reference proteome</keyword>
<sequence>NGAWSAASLRPLLLHFDGFRVRCLCFKNFALIFTDL</sequence>
<proteinExistence type="predicted"/>
<dbReference type="Proteomes" id="UP000887569">
    <property type="component" value="Unplaced"/>
</dbReference>
<accession>A0A915AU01</accession>
<evidence type="ECO:0000313" key="2">
    <source>
        <dbReference type="WBParaSite" id="PgR016_g008_t09"/>
    </source>
</evidence>
<name>A0A915AU01_PARUN</name>
<dbReference type="AlphaFoldDB" id="A0A915AU01"/>
<evidence type="ECO:0000313" key="1">
    <source>
        <dbReference type="Proteomes" id="UP000887569"/>
    </source>
</evidence>
<reference evidence="2" key="1">
    <citation type="submission" date="2022-11" db="UniProtKB">
        <authorList>
            <consortium name="WormBaseParasite"/>
        </authorList>
    </citation>
    <scope>IDENTIFICATION</scope>
</reference>
<protein>
    <submittedName>
        <fullName evidence="2">UDP-glucuronate decarboxylase</fullName>
    </submittedName>
</protein>